<comment type="caution">
    <text evidence="1">The sequence shown here is derived from an EMBL/GenBank/DDBJ whole genome shotgun (WGS) entry which is preliminary data.</text>
</comment>
<sequence>MARKLVVSVLSNVVGAALDALLLLAGFDTLPSGLSAAGALPEVVAVAVATTVASC</sequence>
<accession>A0AAP0HCU8</accession>
<name>A0AAP0HCU8_9MAGN</name>
<reference evidence="1 2" key="1">
    <citation type="submission" date="2024-01" db="EMBL/GenBank/DDBJ databases">
        <title>Genome assemblies of Stephania.</title>
        <authorList>
            <person name="Yang L."/>
        </authorList>
    </citation>
    <scope>NUCLEOTIDE SEQUENCE [LARGE SCALE GENOMIC DNA]</scope>
    <source>
        <strain evidence="1">YNDBR</strain>
        <tissue evidence="1">Leaf</tissue>
    </source>
</reference>
<protein>
    <submittedName>
        <fullName evidence="1">Uncharacterized protein</fullName>
    </submittedName>
</protein>
<dbReference type="Proteomes" id="UP001420932">
    <property type="component" value="Unassembled WGS sequence"/>
</dbReference>
<organism evidence="1 2">
    <name type="scientific">Stephania yunnanensis</name>
    <dbReference type="NCBI Taxonomy" id="152371"/>
    <lineage>
        <taxon>Eukaryota</taxon>
        <taxon>Viridiplantae</taxon>
        <taxon>Streptophyta</taxon>
        <taxon>Embryophyta</taxon>
        <taxon>Tracheophyta</taxon>
        <taxon>Spermatophyta</taxon>
        <taxon>Magnoliopsida</taxon>
        <taxon>Ranunculales</taxon>
        <taxon>Menispermaceae</taxon>
        <taxon>Menispermoideae</taxon>
        <taxon>Cissampelideae</taxon>
        <taxon>Stephania</taxon>
    </lineage>
</organism>
<evidence type="ECO:0000313" key="1">
    <source>
        <dbReference type="EMBL" id="KAK9082199.1"/>
    </source>
</evidence>
<evidence type="ECO:0000313" key="2">
    <source>
        <dbReference type="Proteomes" id="UP001420932"/>
    </source>
</evidence>
<dbReference type="AlphaFoldDB" id="A0AAP0HCU8"/>
<gene>
    <name evidence="1" type="ORF">Syun_031648</name>
</gene>
<proteinExistence type="predicted"/>
<dbReference type="EMBL" id="JBBNAF010000034">
    <property type="protein sequence ID" value="KAK9082199.1"/>
    <property type="molecule type" value="Genomic_DNA"/>
</dbReference>
<keyword evidence="2" id="KW-1185">Reference proteome</keyword>